<dbReference type="Gene3D" id="3.40.1440.10">
    <property type="entry name" value="GIY-YIG endonuclease"/>
    <property type="match status" value="1"/>
</dbReference>
<comment type="caution">
    <text evidence="2">The sequence shown here is derived from an EMBL/GenBank/DDBJ whole genome shotgun (WGS) entry which is preliminary data.</text>
</comment>
<dbReference type="EMBL" id="VLPK01000003">
    <property type="protein sequence ID" value="TSJ39686.1"/>
    <property type="molecule type" value="Genomic_DNA"/>
</dbReference>
<dbReference type="Proteomes" id="UP000318733">
    <property type="component" value="Unassembled WGS sequence"/>
</dbReference>
<organism evidence="2 3">
    <name type="scientific">Mucilaginibacter corticis</name>
    <dbReference type="NCBI Taxonomy" id="2597670"/>
    <lineage>
        <taxon>Bacteria</taxon>
        <taxon>Pseudomonadati</taxon>
        <taxon>Bacteroidota</taxon>
        <taxon>Sphingobacteriia</taxon>
        <taxon>Sphingobacteriales</taxon>
        <taxon>Sphingobacteriaceae</taxon>
        <taxon>Mucilaginibacter</taxon>
    </lineage>
</organism>
<dbReference type="CDD" id="cd00719">
    <property type="entry name" value="GIY-YIG_SF"/>
    <property type="match status" value="1"/>
</dbReference>
<dbReference type="OrthoDB" id="1495241at2"/>
<sequence>MPLKTYLYLLKLQQDKYYVGQADQPQTRYQQHLAGQGAKWTQQYPPQSLLLIKEITIEHISQINQYENWMTLHYMEKYRWQNVRGGHYLETDEQHIRQQLKYNYDTQKNKICYYLPNCPQLFGKSDNWLIYILQYPGHYHIGSTKTLGRSLGKHFQKPNPPIAVIQLIHVSPQEPHYLDIKRKLYKQYQEKYGKNKVTGAQITT</sequence>
<accession>A0A556MIE6</accession>
<feature type="domain" description="GIY-YIG" evidence="1">
    <location>
        <begin position="3"/>
        <end position="80"/>
    </location>
</feature>
<proteinExistence type="predicted"/>
<keyword evidence="3" id="KW-1185">Reference proteome</keyword>
<evidence type="ECO:0000313" key="3">
    <source>
        <dbReference type="Proteomes" id="UP000318733"/>
    </source>
</evidence>
<dbReference type="RefSeq" id="WP_144249723.1">
    <property type="nucleotide sequence ID" value="NZ_VLPK01000003.1"/>
</dbReference>
<gene>
    <name evidence="2" type="ORF">FO440_18275</name>
</gene>
<dbReference type="SUPFAM" id="SSF82771">
    <property type="entry name" value="GIY-YIG endonuclease"/>
    <property type="match status" value="1"/>
</dbReference>
<dbReference type="InterPro" id="IPR000305">
    <property type="entry name" value="GIY-YIG_endonuc"/>
</dbReference>
<dbReference type="AlphaFoldDB" id="A0A556MIE6"/>
<evidence type="ECO:0000313" key="2">
    <source>
        <dbReference type="EMBL" id="TSJ39686.1"/>
    </source>
</evidence>
<dbReference type="Pfam" id="PF01541">
    <property type="entry name" value="GIY-YIG"/>
    <property type="match status" value="1"/>
</dbReference>
<dbReference type="InterPro" id="IPR035901">
    <property type="entry name" value="GIY-YIG_endonuc_sf"/>
</dbReference>
<name>A0A556MIE6_9SPHI</name>
<protein>
    <recommendedName>
        <fullName evidence="1">GIY-YIG domain-containing protein</fullName>
    </recommendedName>
</protein>
<dbReference type="PROSITE" id="PS50164">
    <property type="entry name" value="GIY_YIG"/>
    <property type="match status" value="1"/>
</dbReference>
<evidence type="ECO:0000259" key="1">
    <source>
        <dbReference type="PROSITE" id="PS50164"/>
    </source>
</evidence>
<reference evidence="2 3" key="1">
    <citation type="submission" date="2019-07" db="EMBL/GenBank/DDBJ databases">
        <authorList>
            <person name="Huq M.A."/>
        </authorList>
    </citation>
    <scope>NUCLEOTIDE SEQUENCE [LARGE SCALE GENOMIC DNA]</scope>
    <source>
        <strain evidence="2 3">MAH-19</strain>
    </source>
</reference>